<dbReference type="EMBL" id="BAAAHQ010000039">
    <property type="protein sequence ID" value="GAA0946107.1"/>
    <property type="molecule type" value="Genomic_DNA"/>
</dbReference>
<dbReference type="RefSeq" id="WP_343953646.1">
    <property type="nucleotide sequence ID" value="NZ_BAAAHQ010000039.1"/>
</dbReference>
<gene>
    <name evidence="1" type="ORF">GCM10009560_61600</name>
</gene>
<organism evidence="1 2">
    <name type="scientific">Nonomuraea longicatena</name>
    <dbReference type="NCBI Taxonomy" id="83682"/>
    <lineage>
        <taxon>Bacteria</taxon>
        <taxon>Bacillati</taxon>
        <taxon>Actinomycetota</taxon>
        <taxon>Actinomycetes</taxon>
        <taxon>Streptosporangiales</taxon>
        <taxon>Streptosporangiaceae</taxon>
        <taxon>Nonomuraea</taxon>
    </lineage>
</organism>
<reference evidence="2" key="1">
    <citation type="journal article" date="2019" name="Int. J. Syst. Evol. Microbiol.">
        <title>The Global Catalogue of Microorganisms (GCM) 10K type strain sequencing project: providing services to taxonomists for standard genome sequencing and annotation.</title>
        <authorList>
            <consortium name="The Broad Institute Genomics Platform"/>
            <consortium name="The Broad Institute Genome Sequencing Center for Infectious Disease"/>
            <person name="Wu L."/>
            <person name="Ma J."/>
        </authorList>
    </citation>
    <scope>NUCLEOTIDE SEQUENCE [LARGE SCALE GENOMIC DNA]</scope>
    <source>
        <strain evidence="2">JCM 11136</strain>
    </source>
</reference>
<dbReference type="PANTHER" id="PTHR35040:SF9">
    <property type="entry name" value="4-LIKE CELL SURFACE PROTEIN, PUTATIVE (AFU_ORTHOLOGUE AFUA_4G14080)-RELATED"/>
    <property type="match status" value="1"/>
</dbReference>
<name>A0ABP4BCQ2_9ACTN</name>
<protein>
    <submittedName>
        <fullName evidence="1">Uncharacterized protein</fullName>
    </submittedName>
</protein>
<dbReference type="Proteomes" id="UP001501578">
    <property type="component" value="Unassembled WGS sequence"/>
</dbReference>
<dbReference type="PANTHER" id="PTHR35040">
    <property type="match status" value="1"/>
</dbReference>
<accession>A0ABP4BCQ2</accession>
<evidence type="ECO:0000313" key="2">
    <source>
        <dbReference type="Proteomes" id="UP001501578"/>
    </source>
</evidence>
<proteinExistence type="predicted"/>
<evidence type="ECO:0000313" key="1">
    <source>
        <dbReference type="EMBL" id="GAA0946107.1"/>
    </source>
</evidence>
<dbReference type="InterPro" id="IPR021986">
    <property type="entry name" value="Spherulin4"/>
</dbReference>
<sequence>MTVIPSGRTWTSGLPPYVARSGVRLVEVGDIAVGTCVPAYFRLDRAQSWRRLLAEPPRMVVLDLGEHRDPGYRPVIAGLAAAGSEVLARVDTDFGLRPVADVRADLRRAHAWYGLRGAFLDQVAAGAGRLDHYRRLVDGASGTVVLNPGVYPDPGYAALADVLVTFEGPLAAYRAIREPSWARALARSRFCHLIHGVAERARAVTLRKAARLAGTVHLSDNPGWAELPAYYGRPIAGGRTS</sequence>
<comment type="caution">
    <text evidence="1">The sequence shown here is derived from an EMBL/GenBank/DDBJ whole genome shotgun (WGS) entry which is preliminary data.</text>
</comment>
<dbReference type="Pfam" id="PF12138">
    <property type="entry name" value="Spherulin4"/>
    <property type="match status" value="1"/>
</dbReference>
<keyword evidence="2" id="KW-1185">Reference proteome</keyword>